<dbReference type="PANTHER" id="PTHR42789">
    <property type="entry name" value="D-ISOMER SPECIFIC 2-HYDROXYACID DEHYDROGENASE FAMILY PROTEIN (AFU_ORTHOLOGUE AFUA_6G10090)"/>
    <property type="match status" value="1"/>
</dbReference>
<protein>
    <recommendedName>
        <fullName evidence="9">D-2-hydroxyacid dehydrogenase family protein</fullName>
    </recommendedName>
</protein>
<comment type="caution">
    <text evidence="7">The sequence shown here is derived from an EMBL/GenBank/DDBJ whole genome shotgun (WGS) entry which is preliminary data.</text>
</comment>
<sequence>MKPLLIVLDDWEGRIASSPVWKKISDLVEIYFLEGPIKDSNSERIQEAEFLMAIRERTILSEEVFTLMPNLKLILQTGGHAYHLDKEAATKRGIQVALGRRAQAPLKSVPELTIAMMLSLTHLIPLAQFEMRNGNWPSLLGKTLHGRRLGILGLGRHGSKVAQIAESAFHMNVVVWERPGSKQVKDDEYERISLDELLSTSDIISIHLRLSDESKGLLDSQKFNRIKEGSILINTARGAILDENALMDVLKSGRLAGAGLDVFEEEPLKKDSPLRFLPNVLLTPHIGWTVEEVFEEFADIAATQIAQFLKGELPESELLK</sequence>
<dbReference type="Pfam" id="PF02826">
    <property type="entry name" value="2-Hacid_dh_C"/>
    <property type="match status" value="1"/>
</dbReference>
<dbReference type="OrthoDB" id="9805416at2"/>
<dbReference type="InterPro" id="IPR006139">
    <property type="entry name" value="D-isomer_2_OHA_DH_cat_dom"/>
</dbReference>
<reference evidence="7" key="1">
    <citation type="journal article" date="2019" name="PLoS Negl. Trop. Dis.">
        <title>Revisiting the worldwide diversity of Leptospira species in the environment.</title>
        <authorList>
            <person name="Vincent A.T."/>
            <person name="Schiettekatte O."/>
            <person name="Bourhy P."/>
            <person name="Veyrier F.J."/>
            <person name="Picardeau M."/>
        </authorList>
    </citation>
    <scope>NUCLEOTIDE SEQUENCE [LARGE SCALE GENOMIC DNA]</scope>
    <source>
        <strain evidence="7">SSS9</strain>
    </source>
</reference>
<comment type="similarity">
    <text evidence="1 4">Belongs to the D-isomer specific 2-hydroxyacid dehydrogenase family.</text>
</comment>
<feature type="domain" description="D-isomer specific 2-hydroxyacid dehydrogenase NAD-binding" evidence="6">
    <location>
        <begin position="114"/>
        <end position="287"/>
    </location>
</feature>
<evidence type="ECO:0000256" key="4">
    <source>
        <dbReference type="RuleBase" id="RU003719"/>
    </source>
</evidence>
<dbReference type="SUPFAM" id="SSF51735">
    <property type="entry name" value="NAD(P)-binding Rossmann-fold domains"/>
    <property type="match status" value="1"/>
</dbReference>
<evidence type="ECO:0000259" key="6">
    <source>
        <dbReference type="Pfam" id="PF02826"/>
    </source>
</evidence>
<proteinExistence type="inferred from homology"/>
<gene>
    <name evidence="7" type="ORF">EHO59_07625</name>
</gene>
<dbReference type="Gene3D" id="3.40.50.720">
    <property type="entry name" value="NAD(P)-binding Rossmann-like Domain"/>
    <property type="match status" value="2"/>
</dbReference>
<dbReference type="GO" id="GO:0016616">
    <property type="term" value="F:oxidoreductase activity, acting on the CH-OH group of donors, NAD or NADP as acceptor"/>
    <property type="evidence" value="ECO:0007669"/>
    <property type="project" value="InterPro"/>
</dbReference>
<accession>A0A4R9G8N6</accession>
<dbReference type="InterPro" id="IPR036291">
    <property type="entry name" value="NAD(P)-bd_dom_sf"/>
</dbReference>
<evidence type="ECO:0000256" key="1">
    <source>
        <dbReference type="ARBA" id="ARBA00005854"/>
    </source>
</evidence>
<evidence type="ECO:0000256" key="3">
    <source>
        <dbReference type="ARBA" id="ARBA00023027"/>
    </source>
</evidence>
<dbReference type="EMBL" id="RQEP01000005">
    <property type="protein sequence ID" value="TGK07954.1"/>
    <property type="molecule type" value="Genomic_DNA"/>
</dbReference>
<evidence type="ECO:0008006" key="9">
    <source>
        <dbReference type="Google" id="ProtNLM"/>
    </source>
</evidence>
<keyword evidence="8" id="KW-1185">Reference proteome</keyword>
<keyword evidence="2 4" id="KW-0560">Oxidoreductase</keyword>
<dbReference type="Pfam" id="PF00389">
    <property type="entry name" value="2-Hacid_dh"/>
    <property type="match status" value="1"/>
</dbReference>
<dbReference type="FunFam" id="3.40.50.720:FF:000203">
    <property type="entry name" value="D-3-phosphoglycerate dehydrogenase (SerA)"/>
    <property type="match status" value="1"/>
</dbReference>
<evidence type="ECO:0000259" key="5">
    <source>
        <dbReference type="Pfam" id="PF00389"/>
    </source>
</evidence>
<evidence type="ECO:0000313" key="7">
    <source>
        <dbReference type="EMBL" id="TGK07954.1"/>
    </source>
</evidence>
<dbReference type="InterPro" id="IPR050857">
    <property type="entry name" value="D-2-hydroxyacid_DH"/>
</dbReference>
<dbReference type="PANTHER" id="PTHR42789:SF1">
    <property type="entry name" value="D-ISOMER SPECIFIC 2-HYDROXYACID DEHYDROGENASE FAMILY PROTEIN (AFU_ORTHOLOGUE AFUA_6G10090)"/>
    <property type="match status" value="1"/>
</dbReference>
<keyword evidence="3" id="KW-0520">NAD</keyword>
<evidence type="ECO:0000313" key="8">
    <source>
        <dbReference type="Proteomes" id="UP000297453"/>
    </source>
</evidence>
<dbReference type="InterPro" id="IPR006140">
    <property type="entry name" value="D-isomer_DH_NAD-bd"/>
</dbReference>
<feature type="domain" description="D-isomer specific 2-hydroxyacid dehydrogenase catalytic" evidence="5">
    <location>
        <begin position="25"/>
        <end position="316"/>
    </location>
</feature>
<name>A0A4R9G8N6_9LEPT</name>
<dbReference type="GO" id="GO:0051287">
    <property type="term" value="F:NAD binding"/>
    <property type="evidence" value="ECO:0007669"/>
    <property type="project" value="InterPro"/>
</dbReference>
<evidence type="ECO:0000256" key="2">
    <source>
        <dbReference type="ARBA" id="ARBA00023002"/>
    </source>
</evidence>
<organism evidence="7 8">
    <name type="scientific">Leptospira semungkisensis</name>
    <dbReference type="NCBI Taxonomy" id="2484985"/>
    <lineage>
        <taxon>Bacteria</taxon>
        <taxon>Pseudomonadati</taxon>
        <taxon>Spirochaetota</taxon>
        <taxon>Spirochaetia</taxon>
        <taxon>Leptospirales</taxon>
        <taxon>Leptospiraceae</taxon>
        <taxon>Leptospira</taxon>
    </lineage>
</organism>
<dbReference type="SUPFAM" id="SSF52283">
    <property type="entry name" value="Formate/glycerate dehydrogenase catalytic domain-like"/>
    <property type="match status" value="1"/>
</dbReference>
<dbReference type="AlphaFoldDB" id="A0A4R9G8N6"/>
<dbReference type="RefSeq" id="WP_135586329.1">
    <property type="nucleotide sequence ID" value="NZ_RQEP01000005.1"/>
</dbReference>
<dbReference type="Proteomes" id="UP000297453">
    <property type="component" value="Unassembled WGS sequence"/>
</dbReference>